<dbReference type="GO" id="GO:0006351">
    <property type="term" value="P:DNA-templated transcription"/>
    <property type="evidence" value="ECO:0007669"/>
    <property type="project" value="TreeGrafter"/>
</dbReference>
<dbReference type="PROSITE" id="PS50931">
    <property type="entry name" value="HTH_LYSR"/>
    <property type="match status" value="1"/>
</dbReference>
<dbReference type="eggNOG" id="COG0583">
    <property type="taxonomic scope" value="Bacteria"/>
</dbReference>
<dbReference type="HOGENOM" id="CLU_039613_16_1_6"/>
<feature type="domain" description="HTH lysR-type" evidence="5">
    <location>
        <begin position="4"/>
        <end position="61"/>
    </location>
</feature>
<dbReference type="FunFam" id="3.40.190.290:FF:000012">
    <property type="entry name" value="Transcriptional regulator, LysR family"/>
    <property type="match status" value="1"/>
</dbReference>
<evidence type="ECO:0000313" key="7">
    <source>
        <dbReference type="Proteomes" id="UP000008881"/>
    </source>
</evidence>
<dbReference type="GO" id="GO:0003700">
    <property type="term" value="F:DNA-binding transcription factor activity"/>
    <property type="evidence" value="ECO:0007669"/>
    <property type="project" value="InterPro"/>
</dbReference>
<evidence type="ECO:0000313" key="6">
    <source>
        <dbReference type="EMBL" id="AEG98379.1"/>
    </source>
</evidence>
<dbReference type="PATRIC" id="fig|1028307.3.peg.3468"/>
<dbReference type="InterPro" id="IPR005119">
    <property type="entry name" value="LysR_subst-bd"/>
</dbReference>
<dbReference type="GO" id="GO:0043565">
    <property type="term" value="F:sequence-specific DNA binding"/>
    <property type="evidence" value="ECO:0007669"/>
    <property type="project" value="TreeGrafter"/>
</dbReference>
<keyword evidence="3" id="KW-0238">DNA-binding</keyword>
<keyword evidence="7" id="KW-1185">Reference proteome</keyword>
<evidence type="ECO:0000259" key="5">
    <source>
        <dbReference type="PROSITE" id="PS50931"/>
    </source>
</evidence>
<dbReference type="PRINTS" id="PR00039">
    <property type="entry name" value="HTHLYSR"/>
</dbReference>
<proteinExistence type="inferred from homology"/>
<gene>
    <name evidence="6" type="ordered locus">EAE_17340</name>
</gene>
<evidence type="ECO:0000256" key="1">
    <source>
        <dbReference type="ARBA" id="ARBA00009437"/>
    </source>
</evidence>
<dbReference type="SUPFAM" id="SSF46785">
    <property type="entry name" value="Winged helix' DNA-binding domain"/>
    <property type="match status" value="1"/>
</dbReference>
<dbReference type="EMBL" id="CP002824">
    <property type="protein sequence ID" value="AEG98379.1"/>
    <property type="molecule type" value="Genomic_DNA"/>
</dbReference>
<evidence type="ECO:0000256" key="3">
    <source>
        <dbReference type="ARBA" id="ARBA00023125"/>
    </source>
</evidence>
<dbReference type="PANTHER" id="PTHR30537">
    <property type="entry name" value="HTH-TYPE TRANSCRIPTIONAL REGULATOR"/>
    <property type="match status" value="1"/>
</dbReference>
<dbReference type="InterPro" id="IPR036390">
    <property type="entry name" value="WH_DNA-bd_sf"/>
</dbReference>
<dbReference type="Gene3D" id="1.10.10.10">
    <property type="entry name" value="Winged helix-like DNA-binding domain superfamily/Winged helix DNA-binding domain"/>
    <property type="match status" value="1"/>
</dbReference>
<dbReference type="InterPro" id="IPR058163">
    <property type="entry name" value="LysR-type_TF_proteobact-type"/>
</dbReference>
<evidence type="ECO:0000256" key="2">
    <source>
        <dbReference type="ARBA" id="ARBA00023015"/>
    </source>
</evidence>
<dbReference type="InterPro" id="IPR036388">
    <property type="entry name" value="WH-like_DNA-bd_sf"/>
</dbReference>
<dbReference type="Proteomes" id="UP000008881">
    <property type="component" value="Chromosome"/>
</dbReference>
<comment type="similarity">
    <text evidence="1">Belongs to the LysR transcriptional regulatory family.</text>
</comment>
<dbReference type="RefSeq" id="WP_015366976.1">
    <property type="nucleotide sequence ID" value="NC_015663.1"/>
</dbReference>
<dbReference type="PANTHER" id="PTHR30537:SF1">
    <property type="entry name" value="HTH-TYPE TRANSCRIPTIONAL REGULATOR PGRR"/>
    <property type="match status" value="1"/>
</dbReference>
<keyword evidence="2" id="KW-0805">Transcription regulation</keyword>
<name>A0A0H3FZR7_KLEAK</name>
<dbReference type="GeneID" id="93311662"/>
<evidence type="ECO:0000256" key="4">
    <source>
        <dbReference type="ARBA" id="ARBA00023163"/>
    </source>
</evidence>
<dbReference type="Gene3D" id="3.40.190.290">
    <property type="match status" value="1"/>
</dbReference>
<dbReference type="InterPro" id="IPR000847">
    <property type="entry name" value="LysR_HTH_N"/>
</dbReference>
<dbReference type="CDD" id="cd08474">
    <property type="entry name" value="PBP2_CrgA_like_5"/>
    <property type="match status" value="1"/>
</dbReference>
<dbReference type="AlphaFoldDB" id="A0A0H3FZR7"/>
<dbReference type="Pfam" id="PF03466">
    <property type="entry name" value="LysR_substrate"/>
    <property type="match status" value="1"/>
</dbReference>
<dbReference type="Pfam" id="PF00126">
    <property type="entry name" value="HTH_1"/>
    <property type="match status" value="1"/>
</dbReference>
<dbReference type="FunFam" id="1.10.10.10:FF:000001">
    <property type="entry name" value="LysR family transcriptional regulator"/>
    <property type="match status" value="1"/>
</dbReference>
<keyword evidence="4" id="KW-0804">Transcription</keyword>
<sequence>MARRNLNDLLSFVTVAREGSFTRAAAQLGVTQPALSQAISGLEERMQIRLLTRTTRSVSPTAAGERLLQSVGHRIDEIEAELDMLTELRDKPAGIVRITCGPNVLKTTLLPKLAPLLREYPDIHIEFDANHGFRDIVADRFDAGVRLGDTIDKDMIAMPIGPKLRMAAAASPDYFARYPVPKTPHDLTQHQCINMRMVRSGGIYVWEFDHEGGELKVRVNGQLTFNTSDHVVDAALAGLGIAFLPEEEFGSHIREGRLVRVLESWCHPFPGYYLYYPSRKQPSPAFSLVVDALRMNGKL</sequence>
<protein>
    <submittedName>
        <fullName evidence="6">LysR family transcriptional regulator</fullName>
    </submittedName>
</protein>
<dbReference type="SUPFAM" id="SSF53850">
    <property type="entry name" value="Periplasmic binding protein-like II"/>
    <property type="match status" value="1"/>
</dbReference>
<dbReference type="KEGG" id="eae:EAE_17340"/>
<dbReference type="OrthoDB" id="9813056at2"/>
<accession>A0A0H3FZR7</accession>
<organism evidence="6 7">
    <name type="scientific">Klebsiella aerogenes (strain ATCC 13048 / DSM 30053 / CCUG 1429 / JCM 1235 / KCTC 2190 / NBRC 13534 / NCIMB 10102 / NCTC 10006 / CDC 819-56)</name>
    <name type="common">Enterobacter aerogenes</name>
    <dbReference type="NCBI Taxonomy" id="1028307"/>
    <lineage>
        <taxon>Bacteria</taxon>
        <taxon>Pseudomonadati</taxon>
        <taxon>Pseudomonadota</taxon>
        <taxon>Gammaproteobacteria</taxon>
        <taxon>Enterobacterales</taxon>
        <taxon>Enterobacteriaceae</taxon>
        <taxon>Klebsiella/Raoultella group</taxon>
        <taxon>Klebsiella</taxon>
    </lineage>
</organism>
<reference evidence="6 7" key="1">
    <citation type="journal article" date="2012" name="J. Bacteriol.">
        <title>Complete genome sequence of Enterobacter aerogenes KCTC 2190.</title>
        <authorList>
            <person name="Shin S.H."/>
            <person name="Kim S."/>
            <person name="Kim J.Y."/>
            <person name="Lee S."/>
            <person name="Um Y."/>
            <person name="Oh M.K."/>
            <person name="Kim Y.R."/>
            <person name="Lee J."/>
            <person name="Yang K.S."/>
        </authorList>
    </citation>
    <scope>NUCLEOTIDE SEQUENCE [LARGE SCALE GENOMIC DNA]</scope>
    <source>
        <strain evidence="6 7">KCTC 2190</strain>
    </source>
</reference>